<keyword evidence="1" id="KW-0472">Membrane</keyword>
<gene>
    <name evidence="2" type="ORF">GCM10009675_13550</name>
</gene>
<keyword evidence="3" id="KW-1185">Reference proteome</keyword>
<dbReference type="Proteomes" id="UP001500467">
    <property type="component" value="Unassembled WGS sequence"/>
</dbReference>
<comment type="caution">
    <text evidence="2">The sequence shown here is derived from an EMBL/GenBank/DDBJ whole genome shotgun (WGS) entry which is preliminary data.</text>
</comment>
<reference evidence="2 3" key="1">
    <citation type="journal article" date="2019" name="Int. J. Syst. Evol. Microbiol.">
        <title>The Global Catalogue of Microorganisms (GCM) 10K type strain sequencing project: providing services to taxonomists for standard genome sequencing and annotation.</title>
        <authorList>
            <consortium name="The Broad Institute Genomics Platform"/>
            <consortium name="The Broad Institute Genome Sequencing Center for Infectious Disease"/>
            <person name="Wu L."/>
            <person name="Ma J."/>
        </authorList>
    </citation>
    <scope>NUCLEOTIDE SEQUENCE [LARGE SCALE GENOMIC DNA]</scope>
    <source>
        <strain evidence="2 3">JCM 13022</strain>
    </source>
</reference>
<evidence type="ECO:0000313" key="3">
    <source>
        <dbReference type="Proteomes" id="UP001500467"/>
    </source>
</evidence>
<feature type="transmembrane region" description="Helical" evidence="1">
    <location>
        <begin position="21"/>
        <end position="43"/>
    </location>
</feature>
<feature type="transmembrane region" description="Helical" evidence="1">
    <location>
        <begin position="49"/>
        <end position="71"/>
    </location>
</feature>
<dbReference type="EMBL" id="BAAALM010000005">
    <property type="protein sequence ID" value="GAA1199121.1"/>
    <property type="molecule type" value="Genomic_DNA"/>
</dbReference>
<name>A0ABN1V8B5_9PSEU</name>
<organism evidence="2 3">
    <name type="scientific">Prauserella alba</name>
    <dbReference type="NCBI Taxonomy" id="176898"/>
    <lineage>
        <taxon>Bacteria</taxon>
        <taxon>Bacillati</taxon>
        <taxon>Actinomycetota</taxon>
        <taxon>Actinomycetes</taxon>
        <taxon>Pseudonocardiales</taxon>
        <taxon>Pseudonocardiaceae</taxon>
        <taxon>Prauserella</taxon>
    </lineage>
</organism>
<sequence length="77" mass="7928">MTTSTSDEQATHPGKPLLMRLGVGLFAVGMLAVIVVFVLFAAGMEDLPVWLSVAAGVVTPLGLGLGLIALVREHKGS</sequence>
<evidence type="ECO:0000313" key="2">
    <source>
        <dbReference type="EMBL" id="GAA1199121.1"/>
    </source>
</evidence>
<accession>A0ABN1V8B5</accession>
<proteinExistence type="predicted"/>
<evidence type="ECO:0000256" key="1">
    <source>
        <dbReference type="SAM" id="Phobius"/>
    </source>
</evidence>
<keyword evidence="1" id="KW-0812">Transmembrane</keyword>
<protein>
    <submittedName>
        <fullName evidence="2">Uncharacterized protein</fullName>
    </submittedName>
</protein>
<dbReference type="RefSeq" id="WP_253856613.1">
    <property type="nucleotide sequence ID" value="NZ_BAAALM010000005.1"/>
</dbReference>
<keyword evidence="1" id="KW-1133">Transmembrane helix</keyword>